<dbReference type="EMBL" id="JAIBOA010000002">
    <property type="protein sequence ID" value="MBW8481560.1"/>
    <property type="molecule type" value="Genomic_DNA"/>
</dbReference>
<evidence type="ECO:0000313" key="1">
    <source>
        <dbReference type="EMBL" id="MBW8481560.1"/>
    </source>
</evidence>
<keyword evidence="2" id="KW-1185">Reference proteome</keyword>
<gene>
    <name evidence="1" type="ORF">K1Y72_04190</name>
</gene>
<proteinExistence type="predicted"/>
<organism evidence="1 2">
    <name type="scientific">Actinomadura parmotrematis</name>
    <dbReference type="NCBI Taxonomy" id="2864039"/>
    <lineage>
        <taxon>Bacteria</taxon>
        <taxon>Bacillati</taxon>
        <taxon>Actinomycetota</taxon>
        <taxon>Actinomycetes</taxon>
        <taxon>Streptosporangiales</taxon>
        <taxon>Thermomonosporaceae</taxon>
        <taxon>Actinomadura</taxon>
    </lineage>
</organism>
<evidence type="ECO:0000313" key="2">
    <source>
        <dbReference type="Proteomes" id="UP000774570"/>
    </source>
</evidence>
<accession>A0ABS7FNI8</accession>
<dbReference type="Proteomes" id="UP000774570">
    <property type="component" value="Unassembled WGS sequence"/>
</dbReference>
<comment type="caution">
    <text evidence="1">The sequence shown here is derived from an EMBL/GenBank/DDBJ whole genome shotgun (WGS) entry which is preliminary data.</text>
</comment>
<protein>
    <submittedName>
        <fullName evidence="1">Uncharacterized protein</fullName>
    </submittedName>
</protein>
<reference evidence="1 2" key="1">
    <citation type="submission" date="2021-07" db="EMBL/GenBank/DDBJ databases">
        <title>Actinomadura sp. PM05-2 isolated from lichen.</title>
        <authorList>
            <person name="Somphong A."/>
            <person name="Phongsopitanun W."/>
            <person name="Tanasupawat S."/>
            <person name="Peongsungnone V."/>
        </authorList>
    </citation>
    <scope>NUCLEOTIDE SEQUENCE [LARGE SCALE GENOMIC DNA]</scope>
    <source>
        <strain evidence="1 2">PM05-2</strain>
    </source>
</reference>
<dbReference type="RefSeq" id="WP_220163360.1">
    <property type="nucleotide sequence ID" value="NZ_JAIBOA010000002.1"/>
</dbReference>
<sequence>MNPSSDEAVPDSSETASREDRSYIFRSGYAKSLYAQGFGEGFTERFAEDLAHGFATAYTAGHVAGEADTVLLVLHLRGVKVTKTDWDRVLAQATHQRTLEWTYRALSVASVDELLAPDD</sequence>
<name>A0ABS7FNI8_9ACTN</name>